<keyword evidence="2" id="KW-0175">Coiled coil</keyword>
<dbReference type="GO" id="GO:0005737">
    <property type="term" value="C:cytoplasm"/>
    <property type="evidence" value="ECO:0007669"/>
    <property type="project" value="TreeGrafter"/>
</dbReference>
<evidence type="ECO:0000256" key="2">
    <source>
        <dbReference type="SAM" id="Coils"/>
    </source>
</evidence>
<evidence type="ECO:0000256" key="1">
    <source>
        <dbReference type="ARBA" id="ARBA00023186"/>
    </source>
</evidence>
<dbReference type="AlphaFoldDB" id="A0A7T8KHR4"/>
<sequence>MTNPSSILPNISHRYKETHISLDDQQKINKFARLNSRLEDLKEELSGKTSEITTLEDASLDITMLDEEEDGLVPFQWERFSSP</sequence>
<evidence type="ECO:0000313" key="4">
    <source>
        <dbReference type="Proteomes" id="UP000595437"/>
    </source>
</evidence>
<dbReference type="InterPro" id="IPR016661">
    <property type="entry name" value="PFDN4"/>
</dbReference>
<feature type="coiled-coil region" evidence="2">
    <location>
        <begin position="24"/>
        <end position="58"/>
    </location>
</feature>
<gene>
    <name evidence="3" type="ORF">FKW44_000753</name>
</gene>
<protein>
    <submittedName>
        <fullName evidence="3">Prefoldin subunit 4</fullName>
    </submittedName>
</protein>
<dbReference type="GO" id="GO:0006457">
    <property type="term" value="P:protein folding"/>
    <property type="evidence" value="ECO:0007669"/>
    <property type="project" value="InterPro"/>
</dbReference>
<name>A0A7T8KHR4_CALRO</name>
<dbReference type="GO" id="GO:0051082">
    <property type="term" value="F:unfolded protein binding"/>
    <property type="evidence" value="ECO:0007669"/>
    <property type="project" value="TreeGrafter"/>
</dbReference>
<dbReference type="PANTHER" id="PTHR21100:SF9">
    <property type="entry name" value="PREFOLDIN SUBUNIT 4"/>
    <property type="match status" value="1"/>
</dbReference>
<dbReference type="OrthoDB" id="10250441at2759"/>
<evidence type="ECO:0000313" key="3">
    <source>
        <dbReference type="EMBL" id="QQP56173.1"/>
    </source>
</evidence>
<organism evidence="3 4">
    <name type="scientific">Caligus rogercresseyi</name>
    <name type="common">Sea louse</name>
    <dbReference type="NCBI Taxonomy" id="217165"/>
    <lineage>
        <taxon>Eukaryota</taxon>
        <taxon>Metazoa</taxon>
        <taxon>Ecdysozoa</taxon>
        <taxon>Arthropoda</taxon>
        <taxon>Crustacea</taxon>
        <taxon>Multicrustacea</taxon>
        <taxon>Hexanauplia</taxon>
        <taxon>Copepoda</taxon>
        <taxon>Siphonostomatoida</taxon>
        <taxon>Caligidae</taxon>
        <taxon>Caligus</taxon>
    </lineage>
</organism>
<reference evidence="4" key="1">
    <citation type="submission" date="2021-01" db="EMBL/GenBank/DDBJ databases">
        <title>Caligus Genome Assembly.</title>
        <authorList>
            <person name="Gallardo-Escarate C."/>
        </authorList>
    </citation>
    <scope>NUCLEOTIDE SEQUENCE [LARGE SCALE GENOMIC DNA]</scope>
</reference>
<dbReference type="GO" id="GO:0016272">
    <property type="term" value="C:prefoldin complex"/>
    <property type="evidence" value="ECO:0007669"/>
    <property type="project" value="InterPro"/>
</dbReference>
<dbReference type="PANTHER" id="PTHR21100">
    <property type="entry name" value="PREFOLDIN SUBUNIT 4"/>
    <property type="match status" value="1"/>
</dbReference>
<accession>A0A7T8KHR4</accession>
<dbReference type="Proteomes" id="UP000595437">
    <property type="component" value="Chromosome 1"/>
</dbReference>
<proteinExistence type="predicted"/>
<keyword evidence="1" id="KW-0143">Chaperone</keyword>
<keyword evidence="4" id="KW-1185">Reference proteome</keyword>
<dbReference type="EMBL" id="CP045890">
    <property type="protein sequence ID" value="QQP56173.1"/>
    <property type="molecule type" value="Genomic_DNA"/>
</dbReference>